<evidence type="ECO:0000256" key="1">
    <source>
        <dbReference type="SAM" id="MobiDB-lite"/>
    </source>
</evidence>
<gene>
    <name evidence="3" type="ORF">SAMN05192558_105127</name>
</gene>
<accession>A0A1H0N059</accession>
<dbReference type="EMBL" id="FNJB01000005">
    <property type="protein sequence ID" value="SDO85896.1"/>
    <property type="molecule type" value="Genomic_DNA"/>
</dbReference>
<dbReference type="InterPro" id="IPR025351">
    <property type="entry name" value="Pvc16_N"/>
</dbReference>
<keyword evidence="4" id="KW-1185">Reference proteome</keyword>
<evidence type="ECO:0000313" key="3">
    <source>
        <dbReference type="EMBL" id="SDO85896.1"/>
    </source>
</evidence>
<dbReference type="AlphaFoldDB" id="A0A1H0N059"/>
<protein>
    <recommendedName>
        <fullName evidence="2">Pvc16 N-terminal domain-containing protein</fullName>
    </recommendedName>
</protein>
<feature type="domain" description="Pvc16 N-terminal" evidence="2">
    <location>
        <begin position="5"/>
        <end position="171"/>
    </location>
</feature>
<sequence length="204" mass="22151">MITEVDDALCLMLGRCLPEGTAVRLDPPKPTWQTERPSKVLDLFLFGLHDDPRGRESGWGETRDERGAVLSRQQPARRCALSYLVTARAPGVGDEHRLLDLALRTMIFADSIPADCLSGTLAETGDPVFLSVSRDDPGELWSSLGMPARAAFIISVSAPYLPPVETDLAAPAERITLRSNQEVPAPLAPAGNKRWVRTPVGDPT</sequence>
<feature type="region of interest" description="Disordered" evidence="1">
    <location>
        <begin position="181"/>
        <end position="204"/>
    </location>
</feature>
<reference evidence="4" key="1">
    <citation type="submission" date="2016-10" db="EMBL/GenBank/DDBJ databases">
        <authorList>
            <person name="Varghese N."/>
            <person name="Submissions S."/>
        </authorList>
    </citation>
    <scope>NUCLEOTIDE SEQUENCE [LARGE SCALE GENOMIC DNA]</scope>
    <source>
        <strain evidence="4">IBRC-M 10655</strain>
    </source>
</reference>
<organism evidence="3 4">
    <name type="scientific">Actinokineospora alba</name>
    <dbReference type="NCBI Taxonomy" id="504798"/>
    <lineage>
        <taxon>Bacteria</taxon>
        <taxon>Bacillati</taxon>
        <taxon>Actinomycetota</taxon>
        <taxon>Actinomycetes</taxon>
        <taxon>Pseudonocardiales</taxon>
        <taxon>Pseudonocardiaceae</taxon>
        <taxon>Actinokineospora</taxon>
    </lineage>
</organism>
<dbReference type="STRING" id="504798.SAMN05421871_102177"/>
<evidence type="ECO:0000259" key="2">
    <source>
        <dbReference type="Pfam" id="PF14065"/>
    </source>
</evidence>
<dbReference type="Pfam" id="PF14065">
    <property type="entry name" value="Pvc16_N"/>
    <property type="match status" value="1"/>
</dbReference>
<dbReference type="OrthoDB" id="4350616at2"/>
<name>A0A1H0N059_9PSEU</name>
<proteinExistence type="predicted"/>
<evidence type="ECO:0000313" key="4">
    <source>
        <dbReference type="Proteomes" id="UP000199651"/>
    </source>
</evidence>
<dbReference type="Proteomes" id="UP000199651">
    <property type="component" value="Unassembled WGS sequence"/>
</dbReference>
<dbReference type="RefSeq" id="WP_091374674.1">
    <property type="nucleotide sequence ID" value="NZ_FNDV01000002.1"/>
</dbReference>